<dbReference type="STRING" id="104259.A0A0F7U0A1"/>
<feature type="compositionally biased region" description="Polar residues" evidence="6">
    <location>
        <begin position="542"/>
        <end position="573"/>
    </location>
</feature>
<dbReference type="GO" id="GO:0000978">
    <property type="term" value="F:RNA polymerase II cis-regulatory region sequence-specific DNA binding"/>
    <property type="evidence" value="ECO:0007669"/>
    <property type="project" value="TreeGrafter"/>
</dbReference>
<dbReference type="GO" id="GO:0005634">
    <property type="term" value="C:nucleus"/>
    <property type="evidence" value="ECO:0007669"/>
    <property type="project" value="UniProtKB-SubCell"/>
</dbReference>
<dbReference type="InterPro" id="IPR007604">
    <property type="entry name" value="CP2"/>
</dbReference>
<keyword evidence="9" id="KW-1185">Reference proteome</keyword>
<dbReference type="PANTHER" id="PTHR11037:SF20">
    <property type="entry name" value="PROTEIN GRAINYHEAD"/>
    <property type="match status" value="1"/>
</dbReference>
<keyword evidence="5" id="KW-0539">Nucleus</keyword>
<keyword evidence="4" id="KW-0804">Transcription</keyword>
<keyword evidence="3" id="KW-0238">DNA-binding</keyword>
<sequence length="699" mass="77876">MKQCTNQIPLLSGNSGWHWPRKDSIFAMFSNRKNSKRPDSELIERFQGLYGPVLSHTEADSKSAYDNAFPSRQNGPAFSPSVFGNVGEIGHESFNGPTVPHSMEPFSGQIVPSQNPGFQLYESALKSSAKEVDRAVSPKNLFGAESLQFARLWLPNSQPNWKIDPASFDHPLPSQQQIHSGLFPSNYAGEPNQIFHCDSGYETWDEPAHALSQNGISRAQSTKSAVIPTSSQRFPVRGTTVPHAGGERFRFHTCLRASTAMVGDSKEVPESYLNKGQVYHLRVTDSTPPRITAEAPRYRTFVRVSFKEQEQRVNAGAYWRLWKDSRGLAESYKSDLELRAVEYAGQDGPQMQVEEEFLDGFSVTWTVNQATGLNECNIPVRFNFLSTDFTLAKGVKGISVRFCAKTDQLNNKETPFQPGICYCNIRVFRDHGAERKLSNDITNVQKRIAKLSEQVAKTAHHEPPKKRKRGSIIARNMNELKGSSQTENGWSMDLGDDAAAASYSNKLQTKLVNLRKMLFSSCSESELSLRGGKEDDPEVHVTQLQSSSLGHQSTATQRISSSRGSTTSLDDSLGSVQNGFPMTVKHTGPRRSPMPVACFYIHRSGEDSPSDRYYRTVYLRERSARDLIQRICEKFSIDASRISCILHTNQAGLDILVDDDFVEQIAEGQDMIVHLERLPLKDGGAGSPPNAPLGIRLEY</sequence>
<feature type="region of interest" description="Disordered" evidence="6">
    <location>
        <begin position="527"/>
        <end position="573"/>
    </location>
</feature>
<organism evidence="8 9">
    <name type="scientific">Penicillium brasilianum</name>
    <dbReference type="NCBI Taxonomy" id="104259"/>
    <lineage>
        <taxon>Eukaryota</taxon>
        <taxon>Fungi</taxon>
        <taxon>Dikarya</taxon>
        <taxon>Ascomycota</taxon>
        <taxon>Pezizomycotina</taxon>
        <taxon>Eurotiomycetes</taxon>
        <taxon>Eurotiomycetidae</taxon>
        <taxon>Eurotiales</taxon>
        <taxon>Aspergillaceae</taxon>
        <taxon>Penicillium</taxon>
    </lineage>
</organism>
<dbReference type="PANTHER" id="PTHR11037">
    <property type="entry name" value="TRANSCRIPTION FACTOR CP2"/>
    <property type="match status" value="1"/>
</dbReference>
<evidence type="ECO:0000256" key="2">
    <source>
        <dbReference type="ARBA" id="ARBA00023015"/>
    </source>
</evidence>
<evidence type="ECO:0000256" key="3">
    <source>
        <dbReference type="ARBA" id="ARBA00023125"/>
    </source>
</evidence>
<dbReference type="Pfam" id="PF25416">
    <property type="entry name" value="GRHL1_C"/>
    <property type="match status" value="1"/>
</dbReference>
<reference evidence="9" key="1">
    <citation type="journal article" date="2015" name="Genome Announc.">
        <title>Draft genome sequence of the fungus Penicillium brasilianum MG11.</title>
        <authorList>
            <person name="Horn F."/>
            <person name="Linde J."/>
            <person name="Mattern D.J."/>
            <person name="Walther G."/>
            <person name="Guthke R."/>
            <person name="Brakhage A.A."/>
            <person name="Valiante V."/>
        </authorList>
    </citation>
    <scope>NUCLEOTIDE SEQUENCE [LARGE SCALE GENOMIC DNA]</scope>
    <source>
        <strain evidence="9">MG11</strain>
    </source>
</reference>
<dbReference type="Proteomes" id="UP000042958">
    <property type="component" value="Unassembled WGS sequence"/>
</dbReference>
<evidence type="ECO:0000313" key="9">
    <source>
        <dbReference type="Proteomes" id="UP000042958"/>
    </source>
</evidence>
<protein>
    <recommendedName>
        <fullName evidence="7">Grh/CP2 DB domain-containing protein</fullName>
    </recommendedName>
</protein>
<dbReference type="OrthoDB" id="7680836at2759"/>
<dbReference type="GO" id="GO:0001228">
    <property type="term" value="F:DNA-binding transcription activator activity, RNA polymerase II-specific"/>
    <property type="evidence" value="ECO:0007669"/>
    <property type="project" value="TreeGrafter"/>
</dbReference>
<dbReference type="PROSITE" id="PS51968">
    <property type="entry name" value="GRH_CP2_DB"/>
    <property type="match status" value="1"/>
</dbReference>
<keyword evidence="2" id="KW-0805">Transcription regulation</keyword>
<evidence type="ECO:0000256" key="1">
    <source>
        <dbReference type="ARBA" id="ARBA00004123"/>
    </source>
</evidence>
<gene>
    <name evidence="8" type="ORF">PMG11_10186</name>
</gene>
<evidence type="ECO:0000256" key="5">
    <source>
        <dbReference type="ARBA" id="ARBA00023242"/>
    </source>
</evidence>
<proteinExistence type="predicted"/>
<evidence type="ECO:0000313" key="8">
    <source>
        <dbReference type="EMBL" id="CEJ61661.1"/>
    </source>
</evidence>
<dbReference type="AlphaFoldDB" id="A0A0F7U0A1"/>
<dbReference type="Pfam" id="PF04516">
    <property type="entry name" value="CP2"/>
    <property type="match status" value="1"/>
</dbReference>
<dbReference type="InterPro" id="IPR040167">
    <property type="entry name" value="TF_CP2-like"/>
</dbReference>
<name>A0A0F7U0A1_PENBI</name>
<comment type="subcellular location">
    <subcellularLocation>
        <location evidence="1">Nucleus</location>
    </subcellularLocation>
</comment>
<evidence type="ECO:0000256" key="6">
    <source>
        <dbReference type="SAM" id="MobiDB-lite"/>
    </source>
</evidence>
<accession>A0A0F7U0A1</accession>
<evidence type="ECO:0000259" key="7">
    <source>
        <dbReference type="PROSITE" id="PS51968"/>
    </source>
</evidence>
<dbReference type="EMBL" id="CDHK01000011">
    <property type="protein sequence ID" value="CEJ61661.1"/>
    <property type="molecule type" value="Genomic_DNA"/>
</dbReference>
<evidence type="ECO:0000256" key="4">
    <source>
        <dbReference type="ARBA" id="ARBA00023163"/>
    </source>
</evidence>
<feature type="domain" description="Grh/CP2 DB" evidence="7">
    <location>
        <begin position="247"/>
        <end position="488"/>
    </location>
</feature>
<dbReference type="InterPro" id="IPR057520">
    <property type="entry name" value="GRHL1/CP2_C"/>
</dbReference>